<accession>X1F890</accession>
<comment type="caution">
    <text evidence="2">The sequence shown here is derived from an EMBL/GenBank/DDBJ whole genome shotgun (WGS) entry which is preliminary data.</text>
</comment>
<evidence type="ECO:0000313" key="2">
    <source>
        <dbReference type="EMBL" id="GAH16958.1"/>
    </source>
</evidence>
<dbReference type="AlphaFoldDB" id="X1F890"/>
<gene>
    <name evidence="2" type="ORF">S01H4_56929</name>
</gene>
<reference evidence="2" key="1">
    <citation type="journal article" date="2014" name="Front. Microbiol.">
        <title>High frequency of phylogenetically diverse reductive dehalogenase-homologous genes in deep subseafloor sedimentary metagenomes.</title>
        <authorList>
            <person name="Kawai M."/>
            <person name="Futagami T."/>
            <person name="Toyoda A."/>
            <person name="Takaki Y."/>
            <person name="Nishi S."/>
            <person name="Hori S."/>
            <person name="Arai W."/>
            <person name="Tsubouchi T."/>
            <person name="Morono Y."/>
            <person name="Uchiyama I."/>
            <person name="Ito T."/>
            <person name="Fujiyama A."/>
            <person name="Inagaki F."/>
            <person name="Takami H."/>
        </authorList>
    </citation>
    <scope>NUCLEOTIDE SEQUENCE</scope>
    <source>
        <strain evidence="2">Expedition CK06-06</strain>
    </source>
</reference>
<protein>
    <submittedName>
        <fullName evidence="2">Uncharacterized protein</fullName>
    </submittedName>
</protein>
<sequence>MNYFTFYRNYNIISSIRNENLTIKQLGLRVIRTTVISSLITIITNSITLSNTIKDFRIITPLVFSIWTSVFIFLLGLYGGYTHSIPALIILVIFTPMVS</sequence>
<organism evidence="2">
    <name type="scientific">marine sediment metagenome</name>
    <dbReference type="NCBI Taxonomy" id="412755"/>
    <lineage>
        <taxon>unclassified sequences</taxon>
        <taxon>metagenomes</taxon>
        <taxon>ecological metagenomes</taxon>
    </lineage>
</organism>
<feature type="transmembrane region" description="Helical" evidence="1">
    <location>
        <begin position="30"/>
        <end position="49"/>
    </location>
</feature>
<evidence type="ECO:0000256" key="1">
    <source>
        <dbReference type="SAM" id="Phobius"/>
    </source>
</evidence>
<keyword evidence="1" id="KW-0812">Transmembrane</keyword>
<keyword evidence="1" id="KW-0472">Membrane</keyword>
<dbReference type="EMBL" id="BART01033050">
    <property type="protein sequence ID" value="GAH16958.1"/>
    <property type="molecule type" value="Genomic_DNA"/>
</dbReference>
<name>X1F890_9ZZZZ</name>
<feature type="transmembrane region" description="Helical" evidence="1">
    <location>
        <begin position="56"/>
        <end position="75"/>
    </location>
</feature>
<feature type="non-terminal residue" evidence="2">
    <location>
        <position position="99"/>
    </location>
</feature>
<proteinExistence type="predicted"/>
<keyword evidence="1" id="KW-1133">Transmembrane helix</keyword>